<organism evidence="9">
    <name type="scientific">Magallana gigas</name>
    <name type="common">Pacific oyster</name>
    <name type="synonym">Crassostrea gigas</name>
    <dbReference type="NCBI Taxonomy" id="29159"/>
    <lineage>
        <taxon>Eukaryota</taxon>
        <taxon>Metazoa</taxon>
        <taxon>Spiralia</taxon>
        <taxon>Lophotrochozoa</taxon>
        <taxon>Mollusca</taxon>
        <taxon>Bivalvia</taxon>
        <taxon>Autobranchia</taxon>
        <taxon>Pteriomorphia</taxon>
        <taxon>Ostreida</taxon>
        <taxon>Ostreoidea</taxon>
        <taxon>Ostreidae</taxon>
        <taxon>Magallana</taxon>
    </lineage>
</organism>
<dbReference type="InterPro" id="IPR001841">
    <property type="entry name" value="Znf_RING"/>
</dbReference>
<evidence type="ECO:0000256" key="5">
    <source>
        <dbReference type="ARBA" id="ARBA00022771"/>
    </source>
</evidence>
<evidence type="ECO:0000256" key="1">
    <source>
        <dbReference type="ARBA" id="ARBA00022490"/>
    </source>
</evidence>
<dbReference type="SUPFAM" id="SSF57850">
    <property type="entry name" value="RING/U-box"/>
    <property type="match status" value="1"/>
</dbReference>
<dbReference type="InterPro" id="IPR000243">
    <property type="entry name" value="Pept_T1A_subB"/>
</dbReference>
<evidence type="ECO:0000256" key="2">
    <source>
        <dbReference type="ARBA" id="ARBA00022670"/>
    </source>
</evidence>
<keyword evidence="1" id="KW-0963">Cytoplasm</keyword>
<protein>
    <submittedName>
        <fullName evidence="9">Proteasome subunit beta type-8</fullName>
    </submittedName>
</protein>
<evidence type="ECO:0000256" key="6">
    <source>
        <dbReference type="ARBA" id="ARBA00022801"/>
    </source>
</evidence>
<dbReference type="PRINTS" id="PR00141">
    <property type="entry name" value="PROTEASOME"/>
</dbReference>
<dbReference type="PROSITE" id="PS50119">
    <property type="entry name" value="ZF_BBOX"/>
    <property type="match status" value="1"/>
</dbReference>
<dbReference type="PROSITE" id="PS50089">
    <property type="entry name" value="ZF_RING_2"/>
    <property type="match status" value="1"/>
</dbReference>
<dbReference type="Gene3D" id="3.30.40.10">
    <property type="entry name" value="Zinc/RING finger domain, C3HC4 (zinc finger)"/>
    <property type="match status" value="1"/>
</dbReference>
<dbReference type="SMR" id="K1QJ51"/>
<keyword evidence="3" id="KW-0888">Threonine protease</keyword>
<feature type="region of interest" description="Disordered" evidence="8">
    <location>
        <begin position="98"/>
        <end position="132"/>
    </location>
</feature>
<dbReference type="PROSITE" id="PS00518">
    <property type="entry name" value="ZF_RING_1"/>
    <property type="match status" value="1"/>
</dbReference>
<dbReference type="Pfam" id="PF00643">
    <property type="entry name" value="zf-B_box"/>
    <property type="match status" value="1"/>
</dbReference>
<name>K1QJ51_MAGGI</name>
<dbReference type="GO" id="GO:0004298">
    <property type="term" value="F:threonine-type endopeptidase activity"/>
    <property type="evidence" value="ECO:0007669"/>
    <property type="project" value="UniProtKB-KW"/>
</dbReference>
<dbReference type="InterPro" id="IPR029055">
    <property type="entry name" value="Ntn_hydrolases_N"/>
</dbReference>
<feature type="compositionally biased region" description="Polar residues" evidence="8">
    <location>
        <begin position="110"/>
        <end position="128"/>
    </location>
</feature>
<feature type="compositionally biased region" description="Polar residues" evidence="8">
    <location>
        <begin position="360"/>
        <end position="387"/>
    </location>
</feature>
<dbReference type="InParanoid" id="K1QJ51"/>
<evidence type="ECO:0000256" key="3">
    <source>
        <dbReference type="ARBA" id="ARBA00022698"/>
    </source>
</evidence>
<dbReference type="Pfam" id="PF13445">
    <property type="entry name" value="zf-RING_UBOX"/>
    <property type="match status" value="1"/>
</dbReference>
<dbReference type="EMBL" id="JH817310">
    <property type="protein sequence ID" value="EKC31214.1"/>
    <property type="molecule type" value="Genomic_DNA"/>
</dbReference>
<dbReference type="InterPro" id="IPR047153">
    <property type="entry name" value="TRIM45/56/19-like"/>
</dbReference>
<reference evidence="9" key="1">
    <citation type="journal article" date="2012" name="Nature">
        <title>The oyster genome reveals stress adaptation and complexity of shell formation.</title>
        <authorList>
            <person name="Zhang G."/>
            <person name="Fang X."/>
            <person name="Guo X."/>
            <person name="Li L."/>
            <person name="Luo R."/>
            <person name="Xu F."/>
            <person name="Yang P."/>
            <person name="Zhang L."/>
            <person name="Wang X."/>
            <person name="Qi H."/>
            <person name="Xiong Z."/>
            <person name="Que H."/>
            <person name="Xie Y."/>
            <person name="Holland P.W."/>
            <person name="Paps J."/>
            <person name="Zhu Y."/>
            <person name="Wu F."/>
            <person name="Chen Y."/>
            <person name="Wang J."/>
            <person name="Peng C."/>
            <person name="Meng J."/>
            <person name="Yang L."/>
            <person name="Liu J."/>
            <person name="Wen B."/>
            <person name="Zhang N."/>
            <person name="Huang Z."/>
            <person name="Zhu Q."/>
            <person name="Feng Y."/>
            <person name="Mount A."/>
            <person name="Hedgecock D."/>
            <person name="Xu Z."/>
            <person name="Liu Y."/>
            <person name="Domazet-Loso T."/>
            <person name="Du Y."/>
            <person name="Sun X."/>
            <person name="Zhang S."/>
            <person name="Liu B."/>
            <person name="Cheng P."/>
            <person name="Jiang X."/>
            <person name="Li J."/>
            <person name="Fan D."/>
            <person name="Wang W."/>
            <person name="Fu W."/>
            <person name="Wang T."/>
            <person name="Wang B."/>
            <person name="Zhang J."/>
            <person name="Peng Z."/>
            <person name="Li Y."/>
            <person name="Li N."/>
            <person name="Wang J."/>
            <person name="Chen M."/>
            <person name="He Y."/>
            <person name="Tan F."/>
            <person name="Song X."/>
            <person name="Zheng Q."/>
            <person name="Huang R."/>
            <person name="Yang H."/>
            <person name="Du X."/>
            <person name="Chen L."/>
            <person name="Yang M."/>
            <person name="Gaffney P.M."/>
            <person name="Wang S."/>
            <person name="Luo L."/>
            <person name="She Z."/>
            <person name="Ming Y."/>
            <person name="Huang W."/>
            <person name="Zhang S."/>
            <person name="Huang B."/>
            <person name="Zhang Y."/>
            <person name="Qu T."/>
            <person name="Ni P."/>
            <person name="Miao G."/>
            <person name="Wang J."/>
            <person name="Wang Q."/>
            <person name="Steinberg C.E."/>
            <person name="Wang H."/>
            <person name="Li N."/>
            <person name="Qian L."/>
            <person name="Zhang G."/>
            <person name="Li Y."/>
            <person name="Yang H."/>
            <person name="Liu X."/>
            <person name="Wang J."/>
            <person name="Yin Y."/>
            <person name="Wang J."/>
        </authorList>
    </citation>
    <scope>NUCLEOTIDE SEQUENCE [LARGE SCALE GENOMIC DNA]</scope>
    <source>
        <strain evidence="9">05x7-T-G4-1.051#20</strain>
    </source>
</reference>
<dbReference type="SUPFAM" id="SSF57845">
    <property type="entry name" value="B-box zinc-binding domain"/>
    <property type="match status" value="1"/>
</dbReference>
<keyword evidence="5" id="KW-0863">Zinc-finger</keyword>
<dbReference type="InterPro" id="IPR017907">
    <property type="entry name" value="Znf_RING_CS"/>
</dbReference>
<dbReference type="GO" id="GO:0005839">
    <property type="term" value="C:proteasome core complex"/>
    <property type="evidence" value="ECO:0007669"/>
    <property type="project" value="InterPro"/>
</dbReference>
<dbReference type="Gene3D" id="2.130.10.10">
    <property type="entry name" value="YVTN repeat-like/Quinoprotein amine dehydrogenase"/>
    <property type="match status" value="1"/>
</dbReference>
<keyword evidence="6" id="KW-0378">Hydrolase</keyword>
<dbReference type="InterPro" id="IPR000315">
    <property type="entry name" value="Znf_B-box"/>
</dbReference>
<proteinExistence type="predicted"/>
<accession>K1QJ51</accession>
<dbReference type="AlphaFoldDB" id="K1QJ51"/>
<dbReference type="Gene3D" id="3.60.20.10">
    <property type="entry name" value="Glutamine Phosphoribosylpyrophosphate, subunit 1, domain 1"/>
    <property type="match status" value="1"/>
</dbReference>
<gene>
    <name evidence="9" type="ORF">CGI_10020792</name>
</gene>
<dbReference type="Gene3D" id="3.30.160.60">
    <property type="entry name" value="Classic Zinc Finger"/>
    <property type="match status" value="1"/>
</dbReference>
<keyword evidence="7" id="KW-0862">Zinc</keyword>
<dbReference type="InterPro" id="IPR015943">
    <property type="entry name" value="WD40/YVTN_repeat-like_dom_sf"/>
</dbReference>
<dbReference type="Pfam" id="PF00227">
    <property type="entry name" value="Proteasome"/>
    <property type="match status" value="1"/>
</dbReference>
<dbReference type="SMART" id="SM00184">
    <property type="entry name" value="RING"/>
    <property type="match status" value="1"/>
</dbReference>
<evidence type="ECO:0000256" key="4">
    <source>
        <dbReference type="ARBA" id="ARBA00022723"/>
    </source>
</evidence>
<sequence length="777" mass="86179">MAQRVVKNVENDYLICSICLGRYENPKLLPCGHTFCRQCLNDHITLTVTDRAAEGFNCPNDRSLVKRPKVGLHPRQWADAYPTDTFLISLVKAVVSHEEGGTPPDGSDSVKGSSSNNAQTTNTENAGTVNGPRCDKHPDRSLEFFCLGCSISICPFCAVREHRKRTCECVSLVDAMERQRPRIQALKRRFESQIQKIRRMNSGEGILSGTFTNSKERALNTLNDIEGKLGTFFQVILQQVEILRQQVNEATVNYAGENQQLNAVLANIESTKLSFENMCNINHNADVLNILPRMETQADEFDTAMQAANQTAGMQLDVVTNTAFDSFIRNPPQVGTIKISRGGGGRNNTRRPANRREQSRSNQFSGSQAQEYQRQTSTGAVRPTQTPRPLREPRQTRTLSKVNVKAATEGVSSWHMTGVVFVGTSIVATDRVNQMIRQVSISSHALNLTLPIESPVSICNASVPTEVAVTQPEKRTISIISTERGLNVKGIVRTNKAYEGIAQMPSGDFVVSCTQGRMSIDIIDRGGHVLKSIERSHAFRCPRFLSVTSTGSVVVSDKEQKHVVCVNFSTSQLEWTYSTPCSPWGLACDQNGKIFVCLDNNSVQVISEGGQLLQDKFISERDGIKTPYAICARQGQIAMTEFGPRSSTHLLDDALTSTTNFTVPYDIDGTMICGWDKRGPGLYYVDSDGERMSNNIYSVGSGSVYAYGVLDSGYRYDLSVEEAIDLGRRSIYHATHRDAYSGGVVNLYHMKESGWEFISQTDVFDLHYQYKAEKEKK</sequence>
<dbReference type="PANTHER" id="PTHR25462">
    <property type="entry name" value="BONUS, ISOFORM C-RELATED"/>
    <property type="match status" value="1"/>
</dbReference>
<dbReference type="HOGENOM" id="CLU_360256_0_0_1"/>
<dbReference type="PANTHER" id="PTHR25462:SF296">
    <property type="entry name" value="MEIOTIC P26, ISOFORM F"/>
    <property type="match status" value="1"/>
</dbReference>
<keyword evidence="2" id="KW-0645">Protease</keyword>
<dbReference type="SUPFAM" id="SSF101898">
    <property type="entry name" value="NHL repeat"/>
    <property type="match status" value="1"/>
</dbReference>
<evidence type="ECO:0000313" key="9">
    <source>
        <dbReference type="EMBL" id="EKC31214.1"/>
    </source>
</evidence>
<feature type="region of interest" description="Disordered" evidence="8">
    <location>
        <begin position="334"/>
        <end position="402"/>
    </location>
</feature>
<keyword evidence="9" id="KW-0647">Proteasome</keyword>
<evidence type="ECO:0000256" key="8">
    <source>
        <dbReference type="SAM" id="MobiDB-lite"/>
    </source>
</evidence>
<dbReference type="SUPFAM" id="SSF56235">
    <property type="entry name" value="N-terminal nucleophile aminohydrolases (Ntn hydrolases)"/>
    <property type="match status" value="1"/>
</dbReference>
<dbReference type="GO" id="GO:0008270">
    <property type="term" value="F:zinc ion binding"/>
    <property type="evidence" value="ECO:0007669"/>
    <property type="project" value="UniProtKB-KW"/>
</dbReference>
<dbReference type="InterPro" id="IPR001353">
    <property type="entry name" value="Proteasome_sua/b"/>
</dbReference>
<evidence type="ECO:0000256" key="7">
    <source>
        <dbReference type="ARBA" id="ARBA00022833"/>
    </source>
</evidence>
<dbReference type="InterPro" id="IPR013083">
    <property type="entry name" value="Znf_RING/FYVE/PHD"/>
</dbReference>
<keyword evidence="4" id="KW-0479">Metal-binding</keyword>
<dbReference type="InterPro" id="IPR027370">
    <property type="entry name" value="Znf-RING_euk"/>
</dbReference>
<dbReference type="GO" id="GO:0051603">
    <property type="term" value="P:proteolysis involved in protein catabolic process"/>
    <property type="evidence" value="ECO:0007669"/>
    <property type="project" value="InterPro"/>
</dbReference>